<sequence length="302" mass="32504">MNSRWTWLPPDATTESWGRPTAIRQRISLAELKAGGLVQGTSTTGYSCSEAKAAGYSLKEMKAAGYSCSDAKAAGYTCSEAKAAGYTPFECRAAGYSYEEGRVAGYRWDKDYWNGGFCDRAFRAAAAAALPPRSMVLGPLVSAYSRSLAVAPLPTKSLLAAVIAIGGDAVAQLSDGGGAGEAKGLDVERAVAFGIFGASYTGAFQHHLFDWLSSNCHGHTLARLCSASPAAEWVGWLGAAMERTLLNQLIIIPLLYLPYYFLVSGMVKGHSPRAIVASARRRYLPLLRRNWAFWVPVQKITW</sequence>
<dbReference type="PANTHER" id="PTHR11266:SF17">
    <property type="entry name" value="PROTEIN MPV17"/>
    <property type="match status" value="1"/>
</dbReference>
<dbReference type="RefSeq" id="XP_005793361.1">
    <property type="nucleotide sequence ID" value="XM_005793304.1"/>
</dbReference>
<dbReference type="InterPro" id="IPR057481">
    <property type="entry name" value="Decapeptide"/>
</dbReference>
<evidence type="ECO:0000256" key="6">
    <source>
        <dbReference type="RuleBase" id="RU363053"/>
    </source>
</evidence>
<name>A0A0D3KYU7_EMIH1</name>
<dbReference type="GO" id="GO:0005737">
    <property type="term" value="C:cytoplasm"/>
    <property type="evidence" value="ECO:0007669"/>
    <property type="project" value="TreeGrafter"/>
</dbReference>
<dbReference type="Pfam" id="PF25296">
    <property type="entry name" value="Decapeptide"/>
    <property type="match status" value="1"/>
</dbReference>
<organism evidence="7 8">
    <name type="scientific">Emiliania huxleyi (strain CCMP1516)</name>
    <dbReference type="NCBI Taxonomy" id="280463"/>
    <lineage>
        <taxon>Eukaryota</taxon>
        <taxon>Haptista</taxon>
        <taxon>Haptophyta</taxon>
        <taxon>Prymnesiophyceae</taxon>
        <taxon>Isochrysidales</taxon>
        <taxon>Noelaerhabdaceae</taxon>
        <taxon>Emiliania</taxon>
    </lineage>
</organism>
<keyword evidence="5" id="KW-0472">Membrane</keyword>
<dbReference type="PaxDb" id="2903-EOD40932"/>
<dbReference type="PANTHER" id="PTHR11266">
    <property type="entry name" value="PEROXISOMAL MEMBRANE PROTEIN 2, PXMP2 MPV17"/>
    <property type="match status" value="1"/>
</dbReference>
<comment type="subcellular location">
    <subcellularLocation>
        <location evidence="1">Membrane</location>
        <topology evidence="1">Multi-pass membrane protein</topology>
    </subcellularLocation>
</comment>
<keyword evidence="3" id="KW-0812">Transmembrane</keyword>
<dbReference type="InterPro" id="IPR007248">
    <property type="entry name" value="Mpv17_PMP22"/>
</dbReference>
<dbReference type="AlphaFoldDB" id="A0A0D3KYU7"/>
<proteinExistence type="inferred from homology"/>
<comment type="similarity">
    <text evidence="2 6">Belongs to the peroxisomal membrane protein PXMP2/4 family.</text>
</comment>
<keyword evidence="8" id="KW-1185">Reference proteome</keyword>
<evidence type="ECO:0000313" key="8">
    <source>
        <dbReference type="Proteomes" id="UP000013827"/>
    </source>
</evidence>
<evidence type="ECO:0000313" key="7">
    <source>
        <dbReference type="EnsemblProtists" id="EOD40932"/>
    </source>
</evidence>
<dbReference type="EnsemblProtists" id="EOD40932">
    <property type="protein sequence ID" value="EOD40932"/>
    <property type="gene ID" value="EMIHUDRAFT_250984"/>
</dbReference>
<accession>A0A0D3KYU7</accession>
<dbReference type="KEGG" id="ehx:EMIHUDRAFT_250984"/>
<evidence type="ECO:0000256" key="4">
    <source>
        <dbReference type="ARBA" id="ARBA00022989"/>
    </source>
</evidence>
<dbReference type="Proteomes" id="UP000013827">
    <property type="component" value="Unassembled WGS sequence"/>
</dbReference>
<evidence type="ECO:0000256" key="3">
    <source>
        <dbReference type="ARBA" id="ARBA00022692"/>
    </source>
</evidence>
<evidence type="ECO:0000256" key="2">
    <source>
        <dbReference type="ARBA" id="ARBA00006824"/>
    </source>
</evidence>
<evidence type="ECO:0000256" key="5">
    <source>
        <dbReference type="ARBA" id="ARBA00023136"/>
    </source>
</evidence>
<protein>
    <submittedName>
        <fullName evidence="7">Uncharacterized protein</fullName>
    </submittedName>
</protein>
<reference evidence="8" key="1">
    <citation type="journal article" date="2013" name="Nature">
        <title>Pan genome of the phytoplankton Emiliania underpins its global distribution.</title>
        <authorList>
            <person name="Read B.A."/>
            <person name="Kegel J."/>
            <person name="Klute M.J."/>
            <person name="Kuo A."/>
            <person name="Lefebvre S.C."/>
            <person name="Maumus F."/>
            <person name="Mayer C."/>
            <person name="Miller J."/>
            <person name="Monier A."/>
            <person name="Salamov A."/>
            <person name="Young J."/>
            <person name="Aguilar M."/>
            <person name="Claverie J.M."/>
            <person name="Frickenhaus S."/>
            <person name="Gonzalez K."/>
            <person name="Herman E.K."/>
            <person name="Lin Y.C."/>
            <person name="Napier J."/>
            <person name="Ogata H."/>
            <person name="Sarno A.F."/>
            <person name="Shmutz J."/>
            <person name="Schroeder D."/>
            <person name="de Vargas C."/>
            <person name="Verret F."/>
            <person name="von Dassow P."/>
            <person name="Valentin K."/>
            <person name="Van de Peer Y."/>
            <person name="Wheeler G."/>
            <person name="Dacks J.B."/>
            <person name="Delwiche C.F."/>
            <person name="Dyhrman S.T."/>
            <person name="Glockner G."/>
            <person name="John U."/>
            <person name="Richards T."/>
            <person name="Worden A.Z."/>
            <person name="Zhang X."/>
            <person name="Grigoriev I.V."/>
            <person name="Allen A.E."/>
            <person name="Bidle K."/>
            <person name="Borodovsky M."/>
            <person name="Bowler C."/>
            <person name="Brownlee C."/>
            <person name="Cock J.M."/>
            <person name="Elias M."/>
            <person name="Gladyshev V.N."/>
            <person name="Groth M."/>
            <person name="Guda C."/>
            <person name="Hadaegh A."/>
            <person name="Iglesias-Rodriguez M.D."/>
            <person name="Jenkins J."/>
            <person name="Jones B.M."/>
            <person name="Lawson T."/>
            <person name="Leese F."/>
            <person name="Lindquist E."/>
            <person name="Lobanov A."/>
            <person name="Lomsadze A."/>
            <person name="Malik S.B."/>
            <person name="Marsh M.E."/>
            <person name="Mackinder L."/>
            <person name="Mock T."/>
            <person name="Mueller-Roeber B."/>
            <person name="Pagarete A."/>
            <person name="Parker M."/>
            <person name="Probert I."/>
            <person name="Quesneville H."/>
            <person name="Raines C."/>
            <person name="Rensing S.A."/>
            <person name="Riano-Pachon D.M."/>
            <person name="Richier S."/>
            <person name="Rokitta S."/>
            <person name="Shiraiwa Y."/>
            <person name="Soanes D.M."/>
            <person name="van der Giezen M."/>
            <person name="Wahlund T.M."/>
            <person name="Williams B."/>
            <person name="Wilson W."/>
            <person name="Wolfe G."/>
            <person name="Wurch L.L."/>
        </authorList>
    </citation>
    <scope>NUCLEOTIDE SEQUENCE</scope>
</reference>
<reference evidence="7" key="2">
    <citation type="submission" date="2024-10" db="UniProtKB">
        <authorList>
            <consortium name="EnsemblProtists"/>
        </authorList>
    </citation>
    <scope>IDENTIFICATION</scope>
</reference>
<evidence type="ECO:0000256" key="1">
    <source>
        <dbReference type="ARBA" id="ARBA00004141"/>
    </source>
</evidence>
<keyword evidence="4" id="KW-1133">Transmembrane helix</keyword>
<dbReference type="GO" id="GO:0016020">
    <property type="term" value="C:membrane"/>
    <property type="evidence" value="ECO:0007669"/>
    <property type="project" value="UniProtKB-SubCell"/>
</dbReference>
<dbReference type="HOGENOM" id="CLU_922644_0_0_1"/>
<dbReference type="GeneID" id="17286205"/>